<feature type="compositionally biased region" description="Acidic residues" evidence="1">
    <location>
        <begin position="59"/>
        <end position="69"/>
    </location>
</feature>
<name>A0A2N5KWA1_9LACO</name>
<feature type="compositionally biased region" description="Polar residues" evidence="1">
    <location>
        <begin position="92"/>
        <end position="111"/>
    </location>
</feature>
<keyword evidence="2" id="KW-0732">Signal</keyword>
<protein>
    <recommendedName>
        <fullName evidence="3">S-layer protein C-terminal domain-containing protein</fullName>
    </recommendedName>
</protein>
<organism evidence="4 5">
    <name type="scientific">Lactobacillus crispatus</name>
    <dbReference type="NCBI Taxonomy" id="47770"/>
    <lineage>
        <taxon>Bacteria</taxon>
        <taxon>Bacillati</taxon>
        <taxon>Bacillota</taxon>
        <taxon>Bacilli</taxon>
        <taxon>Lactobacillales</taxon>
        <taxon>Lactobacillaceae</taxon>
        <taxon>Lactobacillus</taxon>
    </lineage>
</organism>
<dbReference type="AlphaFoldDB" id="A0A2N5KWA1"/>
<feature type="compositionally biased region" description="Polar residues" evidence="1">
    <location>
        <begin position="408"/>
        <end position="418"/>
    </location>
</feature>
<feature type="compositionally biased region" description="Basic and acidic residues" evidence="1">
    <location>
        <begin position="419"/>
        <end position="430"/>
    </location>
</feature>
<dbReference type="Pfam" id="PF03217">
    <property type="entry name" value="SlpA"/>
    <property type="match status" value="1"/>
</dbReference>
<evidence type="ECO:0000256" key="1">
    <source>
        <dbReference type="SAM" id="MobiDB-lite"/>
    </source>
</evidence>
<accession>A0A2N5KWA1</accession>
<feature type="signal peptide" evidence="2">
    <location>
        <begin position="1"/>
        <end position="31"/>
    </location>
</feature>
<comment type="caution">
    <text evidence="4">The sequence shown here is derived from an EMBL/GenBank/DDBJ whole genome shotgun (WGS) entry which is preliminary data.</text>
</comment>
<sequence length="574" mass="64126">MNKRVKITSFAAAALATLFLAGINGHSTVKADTTGDTSNSKVEKTIKESAPVKSGTSGQDDENTDDSDTEQNGNGTDTDDSNSGQGAEGQDSEGTNKVTGKTDSGNGSGTNKHWDDDDDNAPIINDDKIDYPPVPAEAKATAGEISIVYDGDTTIKMKPNLTNKDVYSYMSKHTHFYVNGNELSQPKFDNWNTETWLKDASTGIVDQVAPHNRIDGKHSSYKLYPNDIYYFQPAIIGGLEPNKWYKWKYYEYEENGDKEDADGFTINTRLDLISDPNWNIFTSTNLSEEEEALSKRVAFDPDTHYLYQRTGDTGDLPEDVDYDDSDPDFADAVYGGNQTSVISVQIKQDSGADIPYSEDNDYVYPDGEYEPENVDNQVPDSDSQSTDLNSTDTNQSIKQIDPDKLVENQDNQSDSVSAENERENNKDKNASKNLPLMFKKNAIIYNGKGKPVTSKGSYIVASKYMYLNALDGGNKIRIKINGKTVEFYRVGKNEYVKVSDTVKRNTRKISYKAHLIIKKNKKINLVNYLNKNLGKVLTKHKTIRLDRKRKINGSTIYHIKGTKYWIRAKNVKLA</sequence>
<feature type="compositionally biased region" description="Polar residues" evidence="1">
    <location>
        <begin position="374"/>
        <end position="398"/>
    </location>
</feature>
<gene>
    <name evidence="4" type="ORF">CYJ79_10250</name>
</gene>
<dbReference type="RefSeq" id="WP_068813107.1">
    <property type="nucleotide sequence ID" value="NZ_JASPEI010000053.1"/>
</dbReference>
<feature type="region of interest" description="Disordered" evidence="1">
    <location>
        <begin position="27"/>
        <end position="130"/>
    </location>
</feature>
<evidence type="ECO:0000313" key="5">
    <source>
        <dbReference type="Proteomes" id="UP000235119"/>
    </source>
</evidence>
<evidence type="ECO:0000313" key="4">
    <source>
        <dbReference type="EMBL" id="PLT10499.1"/>
    </source>
</evidence>
<feature type="compositionally biased region" description="Polar residues" evidence="1">
    <location>
        <begin position="27"/>
        <end position="40"/>
    </location>
</feature>
<feature type="domain" description="S-layer protein C-terminal" evidence="3">
    <location>
        <begin position="437"/>
        <end position="499"/>
    </location>
</feature>
<proteinExistence type="predicted"/>
<feature type="chain" id="PRO_5014944047" description="S-layer protein C-terminal domain-containing protein" evidence="2">
    <location>
        <begin position="32"/>
        <end position="574"/>
    </location>
</feature>
<dbReference type="InterPro" id="IPR024968">
    <property type="entry name" value="SlpA_C_lactobacillus"/>
</dbReference>
<feature type="region of interest" description="Disordered" evidence="1">
    <location>
        <begin position="350"/>
        <end position="432"/>
    </location>
</feature>
<evidence type="ECO:0000259" key="3">
    <source>
        <dbReference type="Pfam" id="PF03217"/>
    </source>
</evidence>
<feature type="compositionally biased region" description="Acidic residues" evidence="1">
    <location>
        <begin position="356"/>
        <end position="373"/>
    </location>
</feature>
<evidence type="ECO:0000256" key="2">
    <source>
        <dbReference type="SAM" id="SignalP"/>
    </source>
</evidence>
<dbReference type="Proteomes" id="UP000235119">
    <property type="component" value="Unassembled WGS sequence"/>
</dbReference>
<feature type="compositionally biased region" description="Polar residues" evidence="1">
    <location>
        <begin position="70"/>
        <end position="85"/>
    </location>
</feature>
<reference evidence="4 5" key="1">
    <citation type="submission" date="2017-12" db="EMBL/GenBank/DDBJ databases">
        <title>Phylogenetic diversity of female urinary microbiome.</title>
        <authorList>
            <person name="Thomas-White K."/>
            <person name="Wolfe A.J."/>
        </authorList>
    </citation>
    <scope>NUCLEOTIDE SEQUENCE [LARGE SCALE GENOMIC DNA]</scope>
    <source>
        <strain evidence="4 5">UMB0085</strain>
    </source>
</reference>
<dbReference type="EMBL" id="PKIW01000070">
    <property type="protein sequence ID" value="PLT10499.1"/>
    <property type="molecule type" value="Genomic_DNA"/>
</dbReference>